<keyword evidence="2" id="KW-0812">Transmembrane</keyword>
<evidence type="ECO:0008006" key="10">
    <source>
        <dbReference type="Google" id="ProtNLM"/>
    </source>
</evidence>
<dbReference type="AlphaFoldDB" id="A0AAD1Z7M6"/>
<evidence type="ECO:0000256" key="5">
    <source>
        <dbReference type="ARBA" id="ARBA00023136"/>
    </source>
</evidence>
<name>A0AAD1Z7M6_9LAMI</name>
<protein>
    <recommendedName>
        <fullName evidence="10">Thioredoxin domain-containing protein</fullName>
    </recommendedName>
</protein>
<evidence type="ECO:0000256" key="7">
    <source>
        <dbReference type="SAM" id="SignalP"/>
    </source>
</evidence>
<dbReference type="GO" id="GO:0016020">
    <property type="term" value="C:membrane"/>
    <property type="evidence" value="ECO:0007669"/>
    <property type="project" value="UniProtKB-SubCell"/>
</dbReference>
<dbReference type="SUPFAM" id="SSF52833">
    <property type="entry name" value="Thioredoxin-like"/>
    <property type="match status" value="1"/>
</dbReference>
<gene>
    <name evidence="8" type="ORF">FPE_LOCUS11308</name>
</gene>
<evidence type="ECO:0000256" key="6">
    <source>
        <dbReference type="ARBA" id="ARBA00023180"/>
    </source>
</evidence>
<keyword evidence="9" id="KW-1185">Reference proteome</keyword>
<proteinExistence type="predicted"/>
<evidence type="ECO:0000256" key="2">
    <source>
        <dbReference type="ARBA" id="ARBA00022692"/>
    </source>
</evidence>
<evidence type="ECO:0000256" key="1">
    <source>
        <dbReference type="ARBA" id="ARBA00004167"/>
    </source>
</evidence>
<sequence length="151" mass="16920">MENLWRNCYSAGLALFLLLGKLTCADPVRVSSPPVCPLESVKDSILGSHDYTCSISGIRSFYTAGVIEGDEVALQKALHMVHKNTDDYVALLFYASWCPFSGSFRPSFSVLSSFFPSIPHFAIEESAVRPRVLCGALYLKMWQRMLYVWPL</sequence>
<dbReference type="PANTHER" id="PTHR46854">
    <property type="entry name" value="5'-ADENYLYLSULFATE REDUCTASE-LIKE 4-RELATED"/>
    <property type="match status" value="1"/>
</dbReference>
<organism evidence="8 9">
    <name type="scientific">Fraxinus pennsylvanica</name>
    <dbReference type="NCBI Taxonomy" id="56036"/>
    <lineage>
        <taxon>Eukaryota</taxon>
        <taxon>Viridiplantae</taxon>
        <taxon>Streptophyta</taxon>
        <taxon>Embryophyta</taxon>
        <taxon>Tracheophyta</taxon>
        <taxon>Spermatophyta</taxon>
        <taxon>Magnoliopsida</taxon>
        <taxon>eudicotyledons</taxon>
        <taxon>Gunneridae</taxon>
        <taxon>Pentapetalae</taxon>
        <taxon>asterids</taxon>
        <taxon>lamiids</taxon>
        <taxon>Lamiales</taxon>
        <taxon>Oleaceae</taxon>
        <taxon>Oleeae</taxon>
        <taxon>Fraxinus</taxon>
    </lineage>
</organism>
<accession>A0AAD1Z7M6</accession>
<keyword evidence="5" id="KW-0472">Membrane</keyword>
<dbReference type="PANTHER" id="PTHR46854:SF1">
    <property type="entry name" value="5'-ADENYLYLSULFATE REDUCTASE-LIKE 4-RELATED"/>
    <property type="match status" value="1"/>
</dbReference>
<comment type="subcellular location">
    <subcellularLocation>
        <location evidence="1">Membrane</location>
        <topology evidence="1">Single-pass membrane protein</topology>
    </subcellularLocation>
</comment>
<dbReference type="InterPro" id="IPR036249">
    <property type="entry name" value="Thioredoxin-like_sf"/>
</dbReference>
<dbReference type="Proteomes" id="UP000834106">
    <property type="component" value="Chromosome 6"/>
</dbReference>
<dbReference type="EMBL" id="OU503041">
    <property type="protein sequence ID" value="CAI9763878.1"/>
    <property type="molecule type" value="Genomic_DNA"/>
</dbReference>
<feature type="chain" id="PRO_5042294170" description="Thioredoxin domain-containing protein" evidence="7">
    <location>
        <begin position="26"/>
        <end position="151"/>
    </location>
</feature>
<keyword evidence="3 7" id="KW-0732">Signal</keyword>
<feature type="signal peptide" evidence="7">
    <location>
        <begin position="1"/>
        <end position="25"/>
    </location>
</feature>
<dbReference type="InterPro" id="IPR044606">
    <property type="entry name" value="APRL4/6"/>
</dbReference>
<keyword evidence="4" id="KW-1133">Transmembrane helix</keyword>
<evidence type="ECO:0000313" key="9">
    <source>
        <dbReference type="Proteomes" id="UP000834106"/>
    </source>
</evidence>
<reference evidence="8" key="1">
    <citation type="submission" date="2023-05" db="EMBL/GenBank/DDBJ databases">
        <authorList>
            <person name="Huff M."/>
        </authorList>
    </citation>
    <scope>NUCLEOTIDE SEQUENCE</scope>
</reference>
<keyword evidence="6" id="KW-0325">Glycoprotein</keyword>
<evidence type="ECO:0000256" key="4">
    <source>
        <dbReference type="ARBA" id="ARBA00022989"/>
    </source>
</evidence>
<evidence type="ECO:0000256" key="3">
    <source>
        <dbReference type="ARBA" id="ARBA00022729"/>
    </source>
</evidence>
<evidence type="ECO:0000313" key="8">
    <source>
        <dbReference type="EMBL" id="CAI9763878.1"/>
    </source>
</evidence>